<dbReference type="EMBL" id="JAGTJR010000033">
    <property type="protein sequence ID" value="KAH7038567.1"/>
    <property type="molecule type" value="Genomic_DNA"/>
</dbReference>
<accession>A0ABQ8FZI5</accession>
<gene>
    <name evidence="2" type="ORF">B0J12DRAFT_703188</name>
</gene>
<name>A0ABQ8FZI5_9PEZI</name>
<dbReference type="PROSITE" id="PS00028">
    <property type="entry name" value="ZINC_FINGER_C2H2_1"/>
    <property type="match status" value="1"/>
</dbReference>
<keyword evidence="3" id="KW-1185">Reference proteome</keyword>
<proteinExistence type="predicted"/>
<sequence length="205" mass="22997">MAIPGPYPYRHGISHLDTLDSAAFHHQAQFVVPPARGHQQLTAPASLGLPGAFASGLLSQNWHTGNTSDYPPIHVHPGASATIHLNIFPYTSPNPNHHHNLFDSNIIPPTNSHHSLILGPNVTTSSSALHHHHQHHSLPQCHHCDYRFSSPYLLTDHLTRNAHHCARCRQCFPSWDEHYGCEDGGVDGYREHLWAWVEEGGYWER</sequence>
<organism evidence="2 3">
    <name type="scientific">Macrophomina phaseolina</name>
    <dbReference type="NCBI Taxonomy" id="35725"/>
    <lineage>
        <taxon>Eukaryota</taxon>
        <taxon>Fungi</taxon>
        <taxon>Dikarya</taxon>
        <taxon>Ascomycota</taxon>
        <taxon>Pezizomycotina</taxon>
        <taxon>Dothideomycetes</taxon>
        <taxon>Dothideomycetes incertae sedis</taxon>
        <taxon>Botryosphaeriales</taxon>
        <taxon>Botryosphaeriaceae</taxon>
        <taxon>Macrophomina</taxon>
    </lineage>
</organism>
<evidence type="ECO:0000259" key="1">
    <source>
        <dbReference type="PROSITE" id="PS00028"/>
    </source>
</evidence>
<dbReference type="InterPro" id="IPR013087">
    <property type="entry name" value="Znf_C2H2_type"/>
</dbReference>
<comment type="caution">
    <text evidence="2">The sequence shown here is derived from an EMBL/GenBank/DDBJ whole genome shotgun (WGS) entry which is preliminary data.</text>
</comment>
<protein>
    <recommendedName>
        <fullName evidence="1">C2H2-type domain-containing protein</fullName>
    </recommendedName>
</protein>
<evidence type="ECO:0000313" key="2">
    <source>
        <dbReference type="EMBL" id="KAH7038567.1"/>
    </source>
</evidence>
<evidence type="ECO:0000313" key="3">
    <source>
        <dbReference type="Proteomes" id="UP000774617"/>
    </source>
</evidence>
<feature type="domain" description="C2H2-type" evidence="1">
    <location>
        <begin position="141"/>
        <end position="163"/>
    </location>
</feature>
<reference evidence="2 3" key="1">
    <citation type="journal article" date="2021" name="Nat. Commun.">
        <title>Genetic determinants of endophytism in the Arabidopsis root mycobiome.</title>
        <authorList>
            <person name="Mesny F."/>
            <person name="Miyauchi S."/>
            <person name="Thiergart T."/>
            <person name="Pickel B."/>
            <person name="Atanasova L."/>
            <person name="Karlsson M."/>
            <person name="Huettel B."/>
            <person name="Barry K.W."/>
            <person name="Haridas S."/>
            <person name="Chen C."/>
            <person name="Bauer D."/>
            <person name="Andreopoulos W."/>
            <person name="Pangilinan J."/>
            <person name="LaButti K."/>
            <person name="Riley R."/>
            <person name="Lipzen A."/>
            <person name="Clum A."/>
            <person name="Drula E."/>
            <person name="Henrissat B."/>
            <person name="Kohler A."/>
            <person name="Grigoriev I.V."/>
            <person name="Martin F.M."/>
            <person name="Hacquard S."/>
        </authorList>
    </citation>
    <scope>NUCLEOTIDE SEQUENCE [LARGE SCALE GENOMIC DNA]</scope>
    <source>
        <strain evidence="2 3">MPI-SDFR-AT-0080</strain>
    </source>
</reference>
<dbReference type="Proteomes" id="UP000774617">
    <property type="component" value="Unassembled WGS sequence"/>
</dbReference>